<dbReference type="PANTHER" id="PTHR35357:SF13">
    <property type="entry name" value="OS02G0537100 PROTEIN"/>
    <property type="match status" value="1"/>
</dbReference>
<name>A0A3L6P981_PANMI</name>
<dbReference type="InterPro" id="IPR035513">
    <property type="entry name" value="Invertase/methylesterase_inhib"/>
</dbReference>
<organism evidence="5 6">
    <name type="scientific">Panicum miliaceum</name>
    <name type="common">Proso millet</name>
    <name type="synonym">Broomcorn millet</name>
    <dbReference type="NCBI Taxonomy" id="4540"/>
    <lineage>
        <taxon>Eukaryota</taxon>
        <taxon>Viridiplantae</taxon>
        <taxon>Streptophyta</taxon>
        <taxon>Embryophyta</taxon>
        <taxon>Tracheophyta</taxon>
        <taxon>Spermatophyta</taxon>
        <taxon>Magnoliopsida</taxon>
        <taxon>Liliopsida</taxon>
        <taxon>Poales</taxon>
        <taxon>Poaceae</taxon>
        <taxon>PACMAD clade</taxon>
        <taxon>Panicoideae</taxon>
        <taxon>Panicodae</taxon>
        <taxon>Paniceae</taxon>
        <taxon>Panicinae</taxon>
        <taxon>Panicum</taxon>
        <taxon>Panicum sect. Panicum</taxon>
    </lineage>
</organism>
<dbReference type="STRING" id="4540.A0A3L6P981"/>
<keyword evidence="1" id="KW-0732">Signal</keyword>
<dbReference type="SUPFAM" id="SSF101148">
    <property type="entry name" value="Plant invertase/pectin methylesterase inhibitor"/>
    <property type="match status" value="1"/>
</dbReference>
<proteinExistence type="inferred from homology"/>
<evidence type="ECO:0000256" key="3">
    <source>
        <dbReference type="ARBA" id="ARBA00038471"/>
    </source>
</evidence>
<evidence type="ECO:0000256" key="2">
    <source>
        <dbReference type="ARBA" id="ARBA00023157"/>
    </source>
</evidence>
<protein>
    <recommendedName>
        <fullName evidence="4">Pectinesterase inhibitor domain-containing protein</fullName>
    </recommendedName>
</protein>
<keyword evidence="6" id="KW-1185">Reference proteome</keyword>
<dbReference type="SMART" id="SM00856">
    <property type="entry name" value="PMEI"/>
    <property type="match status" value="1"/>
</dbReference>
<dbReference type="PANTHER" id="PTHR35357">
    <property type="entry name" value="OS02G0537100 PROTEIN"/>
    <property type="match status" value="1"/>
</dbReference>
<accession>A0A3L6P981</accession>
<dbReference type="AlphaFoldDB" id="A0A3L6P981"/>
<dbReference type="InterPro" id="IPR034088">
    <property type="entry name" value="Pla_a_1-like"/>
</dbReference>
<dbReference type="GO" id="GO:0004857">
    <property type="term" value="F:enzyme inhibitor activity"/>
    <property type="evidence" value="ECO:0007669"/>
    <property type="project" value="InterPro"/>
</dbReference>
<dbReference type="Proteomes" id="UP000275267">
    <property type="component" value="Unassembled WGS sequence"/>
</dbReference>
<dbReference type="InterPro" id="IPR006501">
    <property type="entry name" value="Pectinesterase_inhib_dom"/>
</dbReference>
<feature type="domain" description="Pectinesterase inhibitor" evidence="4">
    <location>
        <begin position="8"/>
        <end position="159"/>
    </location>
</feature>
<comment type="caution">
    <text evidence="5">The sequence shown here is derived from an EMBL/GenBank/DDBJ whole genome shotgun (WGS) entry which is preliminary data.</text>
</comment>
<dbReference type="EMBL" id="PQIB02000972">
    <property type="protein sequence ID" value="RLM45245.1"/>
    <property type="molecule type" value="Genomic_DNA"/>
</dbReference>
<dbReference type="Gene3D" id="1.20.140.40">
    <property type="entry name" value="Invertase/pectin methylesterase inhibitor family protein"/>
    <property type="match status" value="1"/>
</dbReference>
<evidence type="ECO:0000313" key="5">
    <source>
        <dbReference type="EMBL" id="RLM45245.1"/>
    </source>
</evidence>
<dbReference type="OrthoDB" id="651917at2759"/>
<evidence type="ECO:0000256" key="1">
    <source>
        <dbReference type="ARBA" id="ARBA00022729"/>
    </source>
</evidence>
<dbReference type="CDD" id="cd15795">
    <property type="entry name" value="PMEI-Pla_a_1_like"/>
    <property type="match status" value="1"/>
</dbReference>
<comment type="similarity">
    <text evidence="3">Belongs to the PMEI family.</text>
</comment>
<keyword evidence="2" id="KW-1015">Disulfide bond</keyword>
<evidence type="ECO:0000313" key="6">
    <source>
        <dbReference type="Proteomes" id="UP000275267"/>
    </source>
</evidence>
<dbReference type="Pfam" id="PF04043">
    <property type="entry name" value="PMEI"/>
    <property type="match status" value="1"/>
</dbReference>
<dbReference type="NCBIfam" id="TIGR01614">
    <property type="entry name" value="PME_inhib"/>
    <property type="match status" value="1"/>
</dbReference>
<gene>
    <name evidence="5" type="ORF">C2845_PMPSC021343</name>
</gene>
<evidence type="ECO:0000259" key="4">
    <source>
        <dbReference type="SMART" id="SM00856"/>
    </source>
</evidence>
<sequence length="164" mass="17465">MGKDRISIVDATVVSTCKAAAGNDKRFNYDFCVSELSKHHDSPDADTWGLAKVATGVGAGNAENAVADIKAELAKPGMDDKTRAALAQCQKLYNDVDFAFLRAHDTINSHNYGAGKEQVGLAVSLAHQCDDVFAKAAIQSPLTQYSSYTVKIGIICVAITDLIK</sequence>
<reference evidence="6" key="1">
    <citation type="journal article" date="2019" name="Nat. Commun.">
        <title>The genome of broomcorn millet.</title>
        <authorList>
            <person name="Zou C."/>
            <person name="Miki D."/>
            <person name="Li D."/>
            <person name="Tang Q."/>
            <person name="Xiao L."/>
            <person name="Rajput S."/>
            <person name="Deng P."/>
            <person name="Jia W."/>
            <person name="Huang R."/>
            <person name="Zhang M."/>
            <person name="Sun Y."/>
            <person name="Hu J."/>
            <person name="Fu X."/>
            <person name="Schnable P.S."/>
            <person name="Li F."/>
            <person name="Zhang H."/>
            <person name="Feng B."/>
            <person name="Zhu X."/>
            <person name="Liu R."/>
            <person name="Schnable J.C."/>
            <person name="Zhu J.-K."/>
            <person name="Zhang H."/>
        </authorList>
    </citation>
    <scope>NUCLEOTIDE SEQUENCE [LARGE SCALE GENOMIC DNA]</scope>
</reference>